<keyword evidence="1" id="KW-0067">ATP-binding</keyword>
<evidence type="ECO:0000313" key="2">
    <source>
        <dbReference type="Proteomes" id="UP000762676"/>
    </source>
</evidence>
<dbReference type="EMBL" id="BMAT01011708">
    <property type="protein sequence ID" value="GFR77663.1"/>
    <property type="molecule type" value="Genomic_DNA"/>
</dbReference>
<sequence length="172" mass="19648">MHVPRQLEMFPRSRPSHHFEVLLLNVQSSRKNSTLLNDLIEQSNTDVAFFVETWLRPTGDEKPPSKERTVVTRSKDIDHAKLSIDLSTKVQEIPIDSACDKVEAFNAIMTNILDKHAPLKSRTVTDKPAAPWRTATIKEAKAERRRAERTWKASKLTVHMDILSNVIAKLRT</sequence>
<dbReference type="PANTHER" id="PTHR46670">
    <property type="entry name" value="ENDO/EXONUCLEASE/PHOSPHATASE DOMAIN-CONTAINING PROTEIN"/>
    <property type="match status" value="1"/>
</dbReference>
<keyword evidence="1" id="KW-0378">Hydrolase</keyword>
<proteinExistence type="predicted"/>
<protein>
    <submittedName>
        <fullName evidence="1">ATP-dependent DNA helicase</fullName>
    </submittedName>
</protein>
<dbReference type="AlphaFoldDB" id="A0AAV4FW76"/>
<reference evidence="1 2" key="1">
    <citation type="journal article" date="2021" name="Elife">
        <title>Chloroplast acquisition without the gene transfer in kleptoplastic sea slugs, Plakobranchus ocellatus.</title>
        <authorList>
            <person name="Maeda T."/>
            <person name="Takahashi S."/>
            <person name="Yoshida T."/>
            <person name="Shimamura S."/>
            <person name="Takaki Y."/>
            <person name="Nagai Y."/>
            <person name="Toyoda A."/>
            <person name="Suzuki Y."/>
            <person name="Arimoto A."/>
            <person name="Ishii H."/>
            <person name="Satoh N."/>
            <person name="Nishiyama T."/>
            <person name="Hasebe M."/>
            <person name="Maruyama T."/>
            <person name="Minagawa J."/>
            <person name="Obokata J."/>
            <person name="Shigenobu S."/>
        </authorList>
    </citation>
    <scope>NUCLEOTIDE SEQUENCE [LARGE SCALE GENOMIC DNA]</scope>
</reference>
<dbReference type="Proteomes" id="UP000762676">
    <property type="component" value="Unassembled WGS sequence"/>
</dbReference>
<keyword evidence="1" id="KW-0347">Helicase</keyword>
<evidence type="ECO:0000313" key="1">
    <source>
        <dbReference type="EMBL" id="GFR77663.1"/>
    </source>
</evidence>
<accession>A0AAV4FW76</accession>
<dbReference type="GO" id="GO:0004386">
    <property type="term" value="F:helicase activity"/>
    <property type="evidence" value="ECO:0007669"/>
    <property type="project" value="UniProtKB-KW"/>
</dbReference>
<comment type="caution">
    <text evidence="1">The sequence shown here is derived from an EMBL/GenBank/DDBJ whole genome shotgun (WGS) entry which is preliminary data.</text>
</comment>
<organism evidence="1 2">
    <name type="scientific">Elysia marginata</name>
    <dbReference type="NCBI Taxonomy" id="1093978"/>
    <lineage>
        <taxon>Eukaryota</taxon>
        <taxon>Metazoa</taxon>
        <taxon>Spiralia</taxon>
        <taxon>Lophotrochozoa</taxon>
        <taxon>Mollusca</taxon>
        <taxon>Gastropoda</taxon>
        <taxon>Heterobranchia</taxon>
        <taxon>Euthyneura</taxon>
        <taxon>Panpulmonata</taxon>
        <taxon>Sacoglossa</taxon>
        <taxon>Placobranchoidea</taxon>
        <taxon>Plakobranchidae</taxon>
        <taxon>Elysia</taxon>
    </lineage>
</organism>
<keyword evidence="1" id="KW-0547">Nucleotide-binding</keyword>
<dbReference type="PANTHER" id="PTHR46670:SF3">
    <property type="entry name" value="ENDONUCLEASE_EXONUCLEASE_PHOSPHATASE DOMAIN-CONTAINING PROTEIN"/>
    <property type="match status" value="1"/>
</dbReference>
<name>A0AAV4FW76_9GAST</name>
<gene>
    <name evidence="1" type="ORF">ElyMa_005830200</name>
</gene>
<keyword evidence="2" id="KW-1185">Reference proteome</keyword>